<reference evidence="2" key="1">
    <citation type="journal article" date="2014" name="Proc. Natl. Acad. Sci. U.S.A.">
        <title>Extensive sampling of basidiomycete genomes demonstrates inadequacy of the white-rot/brown-rot paradigm for wood decay fungi.</title>
        <authorList>
            <person name="Riley R."/>
            <person name="Salamov A.A."/>
            <person name="Brown D.W."/>
            <person name="Nagy L.G."/>
            <person name="Floudas D."/>
            <person name="Held B.W."/>
            <person name="Levasseur A."/>
            <person name="Lombard V."/>
            <person name="Morin E."/>
            <person name="Otillar R."/>
            <person name="Lindquist E.A."/>
            <person name="Sun H."/>
            <person name="LaButti K.M."/>
            <person name="Schmutz J."/>
            <person name="Jabbour D."/>
            <person name="Luo H."/>
            <person name="Baker S.E."/>
            <person name="Pisabarro A.G."/>
            <person name="Walton J.D."/>
            <person name="Blanchette R.A."/>
            <person name="Henrissat B."/>
            <person name="Martin F."/>
            <person name="Cullen D."/>
            <person name="Hibbett D.S."/>
            <person name="Grigoriev I.V."/>
        </authorList>
    </citation>
    <scope>NUCLEOTIDE SEQUENCE [LARGE SCALE GENOMIC DNA]</scope>
    <source>
        <strain evidence="2">FD-172 SS1</strain>
    </source>
</reference>
<keyword evidence="2" id="KW-1185">Reference proteome</keyword>
<accession>A0A067MC01</accession>
<dbReference type="AlphaFoldDB" id="A0A067MC01"/>
<proteinExistence type="predicted"/>
<protein>
    <submittedName>
        <fullName evidence="1">Uncharacterized protein</fullName>
    </submittedName>
</protein>
<sequence>MYGACAAVDIERFRHARRTLGNGPFGRWSGGEHVGVHTGGMKQAATAVALRMLRVVASLLHGVRIRGVLRVVQCVYKFKISGRVVVCVLNVAPRIYRHRRVVCIKNGAIVAYKDASSCEVQLATVGEGGVWHCGIRATGRGQRTMMMVRRKESSRARGTANLKVSTDANRMCPEARAHYLEDT</sequence>
<dbReference type="HOGENOM" id="CLU_1474943_0_0_1"/>
<gene>
    <name evidence="1" type="ORF">BOTBODRAFT_33965</name>
</gene>
<organism evidence="1 2">
    <name type="scientific">Botryobasidium botryosum (strain FD-172 SS1)</name>
    <dbReference type="NCBI Taxonomy" id="930990"/>
    <lineage>
        <taxon>Eukaryota</taxon>
        <taxon>Fungi</taxon>
        <taxon>Dikarya</taxon>
        <taxon>Basidiomycota</taxon>
        <taxon>Agaricomycotina</taxon>
        <taxon>Agaricomycetes</taxon>
        <taxon>Cantharellales</taxon>
        <taxon>Botryobasidiaceae</taxon>
        <taxon>Botryobasidium</taxon>
    </lineage>
</organism>
<evidence type="ECO:0000313" key="2">
    <source>
        <dbReference type="Proteomes" id="UP000027195"/>
    </source>
</evidence>
<evidence type="ECO:0000313" key="1">
    <source>
        <dbReference type="EMBL" id="KDQ13099.1"/>
    </source>
</evidence>
<dbReference type="InParanoid" id="A0A067MC01"/>
<dbReference type="EMBL" id="KL198046">
    <property type="protein sequence ID" value="KDQ13099.1"/>
    <property type="molecule type" value="Genomic_DNA"/>
</dbReference>
<name>A0A067MC01_BOTB1</name>
<dbReference type="Proteomes" id="UP000027195">
    <property type="component" value="Unassembled WGS sequence"/>
</dbReference>